<sequence>MSDYSTPLNTSQNTPARTFRRSRTDRMLGGVCGGAAQLLGIDAALVRILLVVATLLGFGTGVLVYLACWLLVPEAD</sequence>
<feature type="region of interest" description="Disordered" evidence="6">
    <location>
        <begin position="1"/>
        <end position="20"/>
    </location>
</feature>
<evidence type="ECO:0000256" key="1">
    <source>
        <dbReference type="ARBA" id="ARBA00004162"/>
    </source>
</evidence>
<dbReference type="AlphaFoldDB" id="A0A5Q3Q224"/>
<dbReference type="PANTHER" id="PTHR33885">
    <property type="entry name" value="PHAGE SHOCK PROTEIN C"/>
    <property type="match status" value="1"/>
</dbReference>
<dbReference type="KEGG" id="sace:GIY23_02245"/>
<keyword evidence="3 7" id="KW-0812">Transmembrane</keyword>
<dbReference type="RefSeq" id="WP_154075141.1">
    <property type="nucleotide sequence ID" value="NZ_CP045929.1"/>
</dbReference>
<evidence type="ECO:0000256" key="2">
    <source>
        <dbReference type="ARBA" id="ARBA00022475"/>
    </source>
</evidence>
<keyword evidence="4 7" id="KW-1133">Transmembrane helix</keyword>
<name>A0A5Q3Q224_9PSEU</name>
<gene>
    <name evidence="9" type="ORF">GIY23_02245</name>
</gene>
<comment type="subcellular location">
    <subcellularLocation>
        <location evidence="1">Cell membrane</location>
        <topology evidence="1">Single-pass membrane protein</topology>
    </subcellularLocation>
</comment>
<dbReference type="InterPro" id="IPR007168">
    <property type="entry name" value="Phageshock_PspC_N"/>
</dbReference>
<evidence type="ECO:0000256" key="6">
    <source>
        <dbReference type="SAM" id="MobiDB-lite"/>
    </source>
</evidence>
<evidence type="ECO:0000256" key="5">
    <source>
        <dbReference type="ARBA" id="ARBA00023136"/>
    </source>
</evidence>
<keyword evidence="2" id="KW-1003">Cell membrane</keyword>
<proteinExistence type="predicted"/>
<dbReference type="GO" id="GO:0005886">
    <property type="term" value="C:plasma membrane"/>
    <property type="evidence" value="ECO:0007669"/>
    <property type="project" value="UniProtKB-SubCell"/>
</dbReference>
<accession>A0A5Q3Q224</accession>
<keyword evidence="5 7" id="KW-0472">Membrane</keyword>
<evidence type="ECO:0000256" key="3">
    <source>
        <dbReference type="ARBA" id="ARBA00022692"/>
    </source>
</evidence>
<evidence type="ECO:0000256" key="7">
    <source>
        <dbReference type="SAM" id="Phobius"/>
    </source>
</evidence>
<protein>
    <submittedName>
        <fullName evidence="9">PspC domain-containing protein</fullName>
    </submittedName>
</protein>
<dbReference type="Proteomes" id="UP000371041">
    <property type="component" value="Chromosome"/>
</dbReference>
<evidence type="ECO:0000259" key="8">
    <source>
        <dbReference type="Pfam" id="PF04024"/>
    </source>
</evidence>
<reference evidence="10" key="1">
    <citation type="submission" date="2019-11" db="EMBL/GenBank/DDBJ databases">
        <title>The complete genome sequence of Saccharopolyspora sp. E2A.</title>
        <authorList>
            <person name="Zhang G."/>
        </authorList>
    </citation>
    <scope>NUCLEOTIDE SEQUENCE [LARGE SCALE GENOMIC DNA]</scope>
    <source>
        <strain evidence="10">E2A</strain>
    </source>
</reference>
<evidence type="ECO:0000313" key="9">
    <source>
        <dbReference type="EMBL" id="QGK68532.1"/>
    </source>
</evidence>
<feature type="domain" description="Phage shock protein PspC N-terminal" evidence="8">
    <location>
        <begin position="18"/>
        <end position="75"/>
    </location>
</feature>
<dbReference type="EMBL" id="CP045929">
    <property type="protein sequence ID" value="QGK68532.1"/>
    <property type="molecule type" value="Genomic_DNA"/>
</dbReference>
<feature type="compositionally biased region" description="Polar residues" evidence="6">
    <location>
        <begin position="1"/>
        <end position="16"/>
    </location>
</feature>
<organism evidence="9 10">
    <name type="scientific">Allosaccharopolyspora coralli</name>
    <dbReference type="NCBI Taxonomy" id="2665642"/>
    <lineage>
        <taxon>Bacteria</taxon>
        <taxon>Bacillati</taxon>
        <taxon>Actinomycetota</taxon>
        <taxon>Actinomycetes</taxon>
        <taxon>Pseudonocardiales</taxon>
        <taxon>Pseudonocardiaceae</taxon>
        <taxon>Allosaccharopolyspora</taxon>
    </lineage>
</organism>
<feature type="transmembrane region" description="Helical" evidence="7">
    <location>
        <begin position="48"/>
        <end position="72"/>
    </location>
</feature>
<keyword evidence="10" id="KW-1185">Reference proteome</keyword>
<evidence type="ECO:0000313" key="10">
    <source>
        <dbReference type="Proteomes" id="UP000371041"/>
    </source>
</evidence>
<dbReference type="InterPro" id="IPR052027">
    <property type="entry name" value="PspC"/>
</dbReference>
<dbReference type="Pfam" id="PF04024">
    <property type="entry name" value="PspC"/>
    <property type="match status" value="1"/>
</dbReference>
<evidence type="ECO:0000256" key="4">
    <source>
        <dbReference type="ARBA" id="ARBA00022989"/>
    </source>
</evidence>
<dbReference type="PANTHER" id="PTHR33885:SF3">
    <property type="entry name" value="PHAGE SHOCK PROTEIN C"/>
    <property type="match status" value="1"/>
</dbReference>